<reference evidence="4 5" key="1">
    <citation type="submission" date="2014-07" db="EMBL/GenBank/DDBJ databases">
        <authorList>
            <person name="McCorrison J."/>
            <person name="Sanka R."/>
            <person name="Torralba M."/>
            <person name="Gillis M."/>
            <person name="Haft D.H."/>
            <person name="Methe B."/>
            <person name="Sutton G."/>
            <person name="Nelson K.E."/>
        </authorList>
    </citation>
    <scope>NUCLEOTIDE SEQUENCE [LARGE SCALE GENOMIC DNA]</scope>
    <source>
        <strain evidence="4 5">DNF00058</strain>
    </source>
</reference>
<dbReference type="Pfam" id="PF13102">
    <property type="entry name" value="Phage_int_SAM_5"/>
    <property type="match status" value="1"/>
</dbReference>
<dbReference type="OrthoDB" id="5326076at2"/>
<dbReference type="EMBL" id="JRNU01000009">
    <property type="protein sequence ID" value="KGF52686.1"/>
    <property type="molecule type" value="Genomic_DNA"/>
</dbReference>
<gene>
    <name evidence="4" type="ORF">HMPREF9302_02860</name>
</gene>
<dbReference type="RefSeq" id="WP_036854488.1">
    <property type="nucleotide sequence ID" value="NZ_JRNU01000009.1"/>
</dbReference>
<evidence type="ECO:0000256" key="1">
    <source>
        <dbReference type="ARBA" id="ARBA00023125"/>
    </source>
</evidence>
<dbReference type="Gene3D" id="1.10.150.130">
    <property type="match status" value="1"/>
</dbReference>
<name>A0A096B162_9BACT</name>
<organism evidence="4 5">
    <name type="scientific">Prevotella amnii DNF00058</name>
    <dbReference type="NCBI Taxonomy" id="1401066"/>
    <lineage>
        <taxon>Bacteria</taxon>
        <taxon>Pseudomonadati</taxon>
        <taxon>Bacteroidota</taxon>
        <taxon>Bacteroidia</taxon>
        <taxon>Bacteroidales</taxon>
        <taxon>Prevotellaceae</taxon>
        <taxon>Prevotella</taxon>
    </lineage>
</organism>
<dbReference type="PANTHER" id="PTHR30349">
    <property type="entry name" value="PHAGE INTEGRASE-RELATED"/>
    <property type="match status" value="1"/>
</dbReference>
<sequence>MATLKICVRSKRSDGFYPVYIRVTHHRELAYIKTDKMVNDKGITKTKEVKDPYVVGLLSPVIIDYMERLNKKDIRNWNAKEVSDFLVSGDDDIDFSKYARKHIDRMIDRGQQRNARNYELALQHLERFAGTNHVKFSHLTSMFVNRWIKSLETTKRAKEMYPICIRQIFKVAQVEFNDYDNGIIKIKTNPWVKVEIPKADRPEKLAITPEACREFFFFPLPESKMAHPTTEIGRDVAMMVLCLAGINTVDLFQMKKTDYYDGIIHYQRAKTKKFRADGAYMEMRVPPILLPLFNKYKNTDEADVHLFNFAKRHTTTDSFSANVNIGIRHLCEAMGIDKQHDYSVYTFRHTWGTVAQNDCKATIGEVAFAMNHSSGHKVTRGYIKIDFSPAWELNEKVIDFIFFSDKPSQREQKPKEERFKLSYRYQVHGTAFFQGRKVAELTDVGFNNVDEVIEKLASLLPDDIPLRSMVLFKIENNDKKQTAVYERMKGKGF</sequence>
<keyword evidence="1" id="KW-0238">DNA-binding</keyword>
<dbReference type="InterPro" id="IPR025269">
    <property type="entry name" value="SAM-like_dom"/>
</dbReference>
<keyword evidence="5" id="KW-1185">Reference proteome</keyword>
<evidence type="ECO:0000259" key="3">
    <source>
        <dbReference type="Pfam" id="PF13102"/>
    </source>
</evidence>
<comment type="caution">
    <text evidence="4">The sequence shown here is derived from an EMBL/GenBank/DDBJ whole genome shotgun (WGS) entry which is preliminary data.</text>
</comment>
<dbReference type="Gene3D" id="1.10.443.10">
    <property type="entry name" value="Intergrase catalytic core"/>
    <property type="match status" value="1"/>
</dbReference>
<dbReference type="GO" id="GO:0003677">
    <property type="term" value="F:DNA binding"/>
    <property type="evidence" value="ECO:0007669"/>
    <property type="project" value="UniProtKB-KW"/>
</dbReference>
<evidence type="ECO:0000313" key="5">
    <source>
        <dbReference type="Proteomes" id="UP000029614"/>
    </source>
</evidence>
<evidence type="ECO:0000313" key="4">
    <source>
        <dbReference type="EMBL" id="KGF52686.1"/>
    </source>
</evidence>
<dbReference type="GO" id="GO:0006310">
    <property type="term" value="P:DNA recombination"/>
    <property type="evidence" value="ECO:0007669"/>
    <property type="project" value="UniProtKB-KW"/>
</dbReference>
<feature type="domain" description="Phage integrase SAM-like" evidence="3">
    <location>
        <begin position="95"/>
        <end position="173"/>
    </location>
</feature>
<dbReference type="PANTHER" id="PTHR30349:SF64">
    <property type="entry name" value="PROPHAGE INTEGRASE INTD-RELATED"/>
    <property type="match status" value="1"/>
</dbReference>
<accession>A0A096B162</accession>
<dbReference type="InterPro" id="IPR011010">
    <property type="entry name" value="DNA_brk_join_enz"/>
</dbReference>
<dbReference type="AlphaFoldDB" id="A0A096B162"/>
<dbReference type="InterPro" id="IPR013762">
    <property type="entry name" value="Integrase-like_cat_sf"/>
</dbReference>
<protein>
    <submittedName>
        <fullName evidence="4">Transposase</fullName>
    </submittedName>
</protein>
<keyword evidence="2" id="KW-0233">DNA recombination</keyword>
<dbReference type="SUPFAM" id="SSF56349">
    <property type="entry name" value="DNA breaking-rejoining enzymes"/>
    <property type="match status" value="1"/>
</dbReference>
<dbReference type="InterPro" id="IPR050090">
    <property type="entry name" value="Tyrosine_recombinase_XerCD"/>
</dbReference>
<evidence type="ECO:0000256" key="2">
    <source>
        <dbReference type="ARBA" id="ARBA00023172"/>
    </source>
</evidence>
<dbReference type="Proteomes" id="UP000029614">
    <property type="component" value="Unassembled WGS sequence"/>
</dbReference>
<dbReference type="GO" id="GO:0015074">
    <property type="term" value="P:DNA integration"/>
    <property type="evidence" value="ECO:0007669"/>
    <property type="project" value="InterPro"/>
</dbReference>
<dbReference type="InterPro" id="IPR010998">
    <property type="entry name" value="Integrase_recombinase_N"/>
</dbReference>
<proteinExistence type="predicted"/>